<name>A0A1I5ULN5_9FIRM</name>
<dbReference type="STRING" id="937334.SAMN05444406_10788"/>
<evidence type="ECO:0000259" key="8">
    <source>
        <dbReference type="PROSITE" id="PS50928"/>
    </source>
</evidence>
<keyword evidence="3" id="KW-1003">Cell membrane</keyword>
<feature type="transmembrane region" description="Helical" evidence="7">
    <location>
        <begin position="20"/>
        <end position="47"/>
    </location>
</feature>
<feature type="transmembrane region" description="Helical" evidence="7">
    <location>
        <begin position="117"/>
        <end position="135"/>
    </location>
</feature>
<dbReference type="Pfam" id="PF00528">
    <property type="entry name" value="BPD_transp_1"/>
    <property type="match status" value="1"/>
</dbReference>
<dbReference type="Gene3D" id="1.10.3720.10">
    <property type="entry name" value="MetI-like"/>
    <property type="match status" value="1"/>
</dbReference>
<evidence type="ECO:0000313" key="10">
    <source>
        <dbReference type="Proteomes" id="UP000198577"/>
    </source>
</evidence>
<keyword evidence="6 7" id="KW-0472">Membrane</keyword>
<protein>
    <submittedName>
        <fullName evidence="9">Carbohydrate ABC transporter membrane protein 1, CUT1 family</fullName>
    </submittedName>
</protein>
<dbReference type="RefSeq" id="WP_092282162.1">
    <property type="nucleotide sequence ID" value="NZ_FOXR01000007.1"/>
</dbReference>
<dbReference type="InterPro" id="IPR000515">
    <property type="entry name" value="MetI-like"/>
</dbReference>
<proteinExistence type="inferred from homology"/>
<dbReference type="GO" id="GO:0005886">
    <property type="term" value="C:plasma membrane"/>
    <property type="evidence" value="ECO:0007669"/>
    <property type="project" value="UniProtKB-SubCell"/>
</dbReference>
<dbReference type="CDD" id="cd06261">
    <property type="entry name" value="TM_PBP2"/>
    <property type="match status" value="1"/>
</dbReference>
<dbReference type="GO" id="GO:0055085">
    <property type="term" value="P:transmembrane transport"/>
    <property type="evidence" value="ECO:0007669"/>
    <property type="project" value="InterPro"/>
</dbReference>
<feature type="transmembrane region" description="Helical" evidence="7">
    <location>
        <begin position="212"/>
        <end position="231"/>
    </location>
</feature>
<keyword evidence="4 7" id="KW-0812">Transmembrane</keyword>
<evidence type="ECO:0000256" key="6">
    <source>
        <dbReference type="ARBA" id="ARBA00023136"/>
    </source>
</evidence>
<dbReference type="InterPro" id="IPR051393">
    <property type="entry name" value="ABC_transporter_permease"/>
</dbReference>
<dbReference type="SUPFAM" id="SSF161098">
    <property type="entry name" value="MetI-like"/>
    <property type="match status" value="1"/>
</dbReference>
<dbReference type="InterPro" id="IPR035906">
    <property type="entry name" value="MetI-like_sf"/>
</dbReference>
<feature type="transmembrane region" description="Helical" evidence="7">
    <location>
        <begin position="168"/>
        <end position="191"/>
    </location>
</feature>
<evidence type="ECO:0000256" key="3">
    <source>
        <dbReference type="ARBA" id="ARBA00022475"/>
    </source>
</evidence>
<evidence type="ECO:0000256" key="4">
    <source>
        <dbReference type="ARBA" id="ARBA00022692"/>
    </source>
</evidence>
<evidence type="ECO:0000256" key="5">
    <source>
        <dbReference type="ARBA" id="ARBA00022989"/>
    </source>
</evidence>
<evidence type="ECO:0000313" key="9">
    <source>
        <dbReference type="EMBL" id="SFP96098.1"/>
    </source>
</evidence>
<feature type="transmembrane region" description="Helical" evidence="7">
    <location>
        <begin position="275"/>
        <end position="294"/>
    </location>
</feature>
<dbReference type="EMBL" id="FOXR01000007">
    <property type="protein sequence ID" value="SFP96098.1"/>
    <property type="molecule type" value="Genomic_DNA"/>
</dbReference>
<gene>
    <name evidence="9" type="ORF">SAMN05444406_10788</name>
</gene>
<dbReference type="OrthoDB" id="9788108at2"/>
<evidence type="ECO:0000256" key="2">
    <source>
        <dbReference type="ARBA" id="ARBA00022448"/>
    </source>
</evidence>
<dbReference type="PANTHER" id="PTHR30193:SF1">
    <property type="entry name" value="ABC TRANSPORTER PERMEASE PROTEIN YESP-RELATED"/>
    <property type="match status" value="1"/>
</dbReference>
<dbReference type="PANTHER" id="PTHR30193">
    <property type="entry name" value="ABC TRANSPORTER PERMEASE PROTEIN"/>
    <property type="match status" value="1"/>
</dbReference>
<sequence length="309" mass="35242">MVFAKGLNKQRKRRNDYNNLAGYAFISPWLIGFILFTVIPIGASFVLSFTRYDLVSPPKWVGLENYKTMFLHDERYISALKATFSYVFVAVPLRLIFALFIAVLLVKDRKMVSVYRAAFYIPSLIGGSVAVAVMWRQLFGVNGALNSILIELGVIDKGIGWIGNPHTAMWTLILLAAWQFGSPMLIFIAGLKQIPISYYEAAYIDGANSWQRFIRITMPLLTPIIFFNFIMQTISGFMAFTESYLITGGGPFDRTLFYALYLFEKAFKFYDMGYGCAMAWVLLLIIGVFTALIFKSSNYWVYYESKGEW</sequence>
<feature type="transmembrane region" description="Helical" evidence="7">
    <location>
        <begin position="84"/>
        <end position="105"/>
    </location>
</feature>
<comment type="subcellular location">
    <subcellularLocation>
        <location evidence="1 7">Cell membrane</location>
        <topology evidence="1 7">Multi-pass membrane protein</topology>
    </subcellularLocation>
</comment>
<dbReference type="PROSITE" id="PS50928">
    <property type="entry name" value="ABC_TM1"/>
    <property type="match status" value="1"/>
</dbReference>
<dbReference type="Proteomes" id="UP000198577">
    <property type="component" value="Unassembled WGS sequence"/>
</dbReference>
<accession>A0A1I5ULN5</accession>
<dbReference type="AlphaFoldDB" id="A0A1I5ULN5"/>
<comment type="similarity">
    <text evidence="7">Belongs to the binding-protein-dependent transport system permease family.</text>
</comment>
<feature type="domain" description="ABC transmembrane type-1" evidence="8">
    <location>
        <begin position="80"/>
        <end position="293"/>
    </location>
</feature>
<organism evidence="9 10">
    <name type="scientific">Caldicoprobacter faecalis</name>
    <dbReference type="NCBI Taxonomy" id="937334"/>
    <lineage>
        <taxon>Bacteria</taxon>
        <taxon>Bacillati</taxon>
        <taxon>Bacillota</taxon>
        <taxon>Clostridia</taxon>
        <taxon>Caldicoprobacterales</taxon>
        <taxon>Caldicoprobacteraceae</taxon>
        <taxon>Caldicoprobacter</taxon>
    </lineage>
</organism>
<evidence type="ECO:0000256" key="7">
    <source>
        <dbReference type="RuleBase" id="RU363032"/>
    </source>
</evidence>
<evidence type="ECO:0000256" key="1">
    <source>
        <dbReference type="ARBA" id="ARBA00004651"/>
    </source>
</evidence>
<keyword evidence="10" id="KW-1185">Reference proteome</keyword>
<reference evidence="9 10" key="1">
    <citation type="submission" date="2016-10" db="EMBL/GenBank/DDBJ databases">
        <authorList>
            <person name="de Groot N.N."/>
        </authorList>
    </citation>
    <scope>NUCLEOTIDE SEQUENCE [LARGE SCALE GENOMIC DNA]</scope>
    <source>
        <strain evidence="9 10">DSM 20678</strain>
    </source>
</reference>
<keyword evidence="2 7" id="KW-0813">Transport</keyword>
<keyword evidence="5 7" id="KW-1133">Transmembrane helix</keyword>